<dbReference type="PANTHER" id="PTHR33048:SF31">
    <property type="entry name" value="INTEGRAL MEMBRANE PROTEIN"/>
    <property type="match status" value="1"/>
</dbReference>
<feature type="transmembrane region" description="Helical" evidence="7">
    <location>
        <begin position="117"/>
        <end position="140"/>
    </location>
</feature>
<evidence type="ECO:0000256" key="1">
    <source>
        <dbReference type="ARBA" id="ARBA00004141"/>
    </source>
</evidence>
<sequence length="337" mass="37152">MLLTARNEEGGYIAKASHELAQIPPSAFSIAIHITVYVLSILSTILICLRVYARSYLVGRSVTQMGWDDYLAIAGYLPFVPSCVFAIIGVQYGLGAWDSQIPEGQLHLYQARTKENMVYFELIYFGASLLTKFSMALMILRLSNEKKYSYTIWGSLVMMGVVATGCLGVMFGNCQPFQATWNEKLGYCRWPNSQGWVNLSYFGAAGLAVVDWTCAITPFFILQGLQMPPRKKLSVQLILGLGLIGSVAGVVRIPFFMYYDTAAHPDNTLYYFGHTIIWTIIEAGLGIMACSLPPLRALFSRIYHGSSAKSGAQNSVSGRQGGVSHSSFPWTSTKTFS</sequence>
<dbReference type="OrthoDB" id="3897607at2759"/>
<keyword evidence="10" id="KW-1185">Reference proteome</keyword>
<evidence type="ECO:0000256" key="5">
    <source>
        <dbReference type="ARBA" id="ARBA00038359"/>
    </source>
</evidence>
<dbReference type="InterPro" id="IPR049326">
    <property type="entry name" value="Rhodopsin_dom_fungi"/>
</dbReference>
<feature type="transmembrane region" description="Helical" evidence="7">
    <location>
        <begin position="27"/>
        <end position="49"/>
    </location>
</feature>
<feature type="transmembrane region" description="Helical" evidence="7">
    <location>
        <begin position="237"/>
        <end position="259"/>
    </location>
</feature>
<gene>
    <name evidence="9" type="ORF">Micbo1qcDRAFT_122325</name>
</gene>
<feature type="transmembrane region" description="Helical" evidence="7">
    <location>
        <begin position="152"/>
        <end position="171"/>
    </location>
</feature>
<dbReference type="InParanoid" id="A0A136IVQ0"/>
<proteinExistence type="inferred from homology"/>
<evidence type="ECO:0000256" key="2">
    <source>
        <dbReference type="ARBA" id="ARBA00022692"/>
    </source>
</evidence>
<dbReference type="Pfam" id="PF20684">
    <property type="entry name" value="Fung_rhodopsin"/>
    <property type="match status" value="1"/>
</dbReference>
<evidence type="ECO:0000259" key="8">
    <source>
        <dbReference type="Pfam" id="PF20684"/>
    </source>
</evidence>
<feature type="transmembrane region" description="Helical" evidence="7">
    <location>
        <begin position="199"/>
        <end position="225"/>
    </location>
</feature>
<comment type="similarity">
    <text evidence="5">Belongs to the SAT4 family.</text>
</comment>
<dbReference type="GO" id="GO:0016020">
    <property type="term" value="C:membrane"/>
    <property type="evidence" value="ECO:0007669"/>
    <property type="project" value="UniProtKB-SubCell"/>
</dbReference>
<dbReference type="EMBL" id="KQ964256">
    <property type="protein sequence ID" value="KXJ89114.1"/>
    <property type="molecule type" value="Genomic_DNA"/>
</dbReference>
<dbReference type="InterPro" id="IPR052337">
    <property type="entry name" value="SAT4-like"/>
</dbReference>
<protein>
    <recommendedName>
        <fullName evidence="8">Rhodopsin domain-containing protein</fullName>
    </recommendedName>
</protein>
<evidence type="ECO:0000256" key="6">
    <source>
        <dbReference type="SAM" id="MobiDB-lite"/>
    </source>
</evidence>
<feature type="domain" description="Rhodopsin" evidence="8">
    <location>
        <begin position="50"/>
        <end position="301"/>
    </location>
</feature>
<comment type="subcellular location">
    <subcellularLocation>
        <location evidence="1">Membrane</location>
        <topology evidence="1">Multi-pass membrane protein</topology>
    </subcellularLocation>
</comment>
<evidence type="ECO:0000256" key="4">
    <source>
        <dbReference type="ARBA" id="ARBA00023136"/>
    </source>
</evidence>
<reference evidence="10" key="1">
    <citation type="submission" date="2016-02" db="EMBL/GenBank/DDBJ databases">
        <title>Draft genome sequence of Microdochium bolleyi, a fungal endophyte of beachgrass.</title>
        <authorList>
            <consortium name="DOE Joint Genome Institute"/>
            <person name="David A.S."/>
            <person name="May G."/>
            <person name="Haridas S."/>
            <person name="Lim J."/>
            <person name="Wang M."/>
            <person name="Labutti K."/>
            <person name="Lipzen A."/>
            <person name="Barry K."/>
            <person name="Grigoriev I.V."/>
        </authorList>
    </citation>
    <scope>NUCLEOTIDE SEQUENCE [LARGE SCALE GENOMIC DNA]</scope>
    <source>
        <strain evidence="10">J235TASD1</strain>
    </source>
</reference>
<feature type="transmembrane region" description="Helical" evidence="7">
    <location>
        <begin position="271"/>
        <end position="292"/>
    </location>
</feature>
<keyword evidence="2 7" id="KW-0812">Transmembrane</keyword>
<dbReference type="PANTHER" id="PTHR33048">
    <property type="entry name" value="PTH11-LIKE INTEGRAL MEMBRANE PROTEIN (AFU_ORTHOLOGUE AFUA_5G11245)"/>
    <property type="match status" value="1"/>
</dbReference>
<feature type="region of interest" description="Disordered" evidence="6">
    <location>
        <begin position="312"/>
        <end position="337"/>
    </location>
</feature>
<dbReference type="STRING" id="196109.A0A136IVQ0"/>
<name>A0A136IVQ0_9PEZI</name>
<organism evidence="9 10">
    <name type="scientific">Microdochium bolleyi</name>
    <dbReference type="NCBI Taxonomy" id="196109"/>
    <lineage>
        <taxon>Eukaryota</taxon>
        <taxon>Fungi</taxon>
        <taxon>Dikarya</taxon>
        <taxon>Ascomycota</taxon>
        <taxon>Pezizomycotina</taxon>
        <taxon>Sordariomycetes</taxon>
        <taxon>Xylariomycetidae</taxon>
        <taxon>Xylariales</taxon>
        <taxon>Microdochiaceae</taxon>
        <taxon>Microdochium</taxon>
    </lineage>
</organism>
<evidence type="ECO:0000256" key="3">
    <source>
        <dbReference type="ARBA" id="ARBA00022989"/>
    </source>
</evidence>
<dbReference type="Proteomes" id="UP000070501">
    <property type="component" value="Unassembled WGS sequence"/>
</dbReference>
<keyword evidence="3 7" id="KW-1133">Transmembrane helix</keyword>
<evidence type="ECO:0000313" key="10">
    <source>
        <dbReference type="Proteomes" id="UP000070501"/>
    </source>
</evidence>
<accession>A0A136IVQ0</accession>
<evidence type="ECO:0000256" key="7">
    <source>
        <dbReference type="SAM" id="Phobius"/>
    </source>
</evidence>
<evidence type="ECO:0000313" key="9">
    <source>
        <dbReference type="EMBL" id="KXJ89114.1"/>
    </source>
</evidence>
<feature type="transmembrane region" description="Helical" evidence="7">
    <location>
        <begin position="70"/>
        <end position="97"/>
    </location>
</feature>
<dbReference type="AlphaFoldDB" id="A0A136IVQ0"/>
<keyword evidence="4 7" id="KW-0472">Membrane</keyword>